<proteinExistence type="predicted"/>
<gene>
    <name evidence="2" type="ORF">A6E15_12465</name>
</gene>
<dbReference type="EMBL" id="LWLN01000001">
    <property type="protein sequence ID" value="OLZ41747.1"/>
    <property type="molecule type" value="Genomic_DNA"/>
</dbReference>
<name>A0A1S8AYT0_9EURY</name>
<feature type="transmembrane region" description="Helical" evidence="1">
    <location>
        <begin position="12"/>
        <end position="32"/>
    </location>
</feature>
<keyword evidence="1" id="KW-0812">Transmembrane</keyword>
<protein>
    <submittedName>
        <fullName evidence="2">Uncharacterized protein</fullName>
    </submittedName>
</protein>
<sequence length="95" mass="10136">MDSSKCRRFGSLWMIGQGLLTALVPQLCVRMMKRMIGNNFENAETLSAKPAYLRQLRALGIGLAAAGIAGFAMERVASEPDGASDSDELEGATEA</sequence>
<accession>A0A1S8AYT0</accession>
<evidence type="ECO:0000313" key="3">
    <source>
        <dbReference type="Proteomes" id="UP000189370"/>
    </source>
</evidence>
<evidence type="ECO:0000256" key="1">
    <source>
        <dbReference type="SAM" id="Phobius"/>
    </source>
</evidence>
<keyword evidence="1" id="KW-1133">Transmembrane helix</keyword>
<keyword evidence="1" id="KW-0472">Membrane</keyword>
<comment type="caution">
    <text evidence="2">The sequence shown here is derived from an EMBL/GenBank/DDBJ whole genome shotgun (WGS) entry which is preliminary data.</text>
</comment>
<organism evidence="2 3">
    <name type="scientific">Natrinema saccharevitans</name>
    <dbReference type="NCBI Taxonomy" id="301967"/>
    <lineage>
        <taxon>Archaea</taxon>
        <taxon>Methanobacteriati</taxon>
        <taxon>Methanobacteriota</taxon>
        <taxon>Stenosarchaea group</taxon>
        <taxon>Halobacteria</taxon>
        <taxon>Halobacteriales</taxon>
        <taxon>Natrialbaceae</taxon>
        <taxon>Natrinema</taxon>
    </lineage>
</organism>
<evidence type="ECO:0000313" key="2">
    <source>
        <dbReference type="EMBL" id="OLZ41747.1"/>
    </source>
</evidence>
<keyword evidence="3" id="KW-1185">Reference proteome</keyword>
<dbReference type="Proteomes" id="UP000189370">
    <property type="component" value="Unassembled WGS sequence"/>
</dbReference>
<dbReference type="AlphaFoldDB" id="A0A1S8AYT0"/>
<reference evidence="3" key="1">
    <citation type="submission" date="2016-04" db="EMBL/GenBank/DDBJ databases">
        <authorList>
            <person name="Chen S.-C."/>
            <person name="Lai M.-C."/>
        </authorList>
    </citation>
    <scope>NUCLEOTIDE SEQUENCE [LARGE SCALE GENOMIC DNA]</scope>
    <source>
        <strain evidence="3">AB14</strain>
    </source>
</reference>